<accession>C5C0N4</accession>
<dbReference type="Gene3D" id="3.40.50.1000">
    <property type="entry name" value="HAD superfamily/HAD-like"/>
    <property type="match status" value="1"/>
</dbReference>
<dbReference type="HOGENOM" id="CLU_045011_12_1_11"/>
<dbReference type="InterPro" id="IPR022468">
    <property type="entry name" value="PhnX-like"/>
</dbReference>
<evidence type="ECO:0000313" key="2">
    <source>
        <dbReference type="Proteomes" id="UP000007962"/>
    </source>
</evidence>
<dbReference type="SFLD" id="SFLDS00003">
    <property type="entry name" value="Haloacid_Dehalogenase"/>
    <property type="match status" value="1"/>
</dbReference>
<dbReference type="PANTHER" id="PTHR43434">
    <property type="entry name" value="PHOSPHOGLYCOLATE PHOSPHATASE"/>
    <property type="match status" value="1"/>
</dbReference>
<evidence type="ECO:0000313" key="1">
    <source>
        <dbReference type="EMBL" id="ACQ81430.1"/>
    </source>
</evidence>
<dbReference type="EMBL" id="CP001618">
    <property type="protein sequence ID" value="ACQ81430.1"/>
    <property type="molecule type" value="Genomic_DNA"/>
</dbReference>
<dbReference type="AlphaFoldDB" id="C5C0N4"/>
<keyword evidence="1" id="KW-0378">Hydrolase</keyword>
<sequence length="231" mass="23170">MKQQVELVVFDMAGTTIADDGLVTSAFERAARECGLADDDAGLATALAYVHATMGQSKIEVFRHLTAGDEELAQRGNAAFERAYADLVDGGACEPIPGAREVLGTLREAGVATALTTGFSSATQEAILAAVEWGGVVDVVLCPGEGIRGRPSPDMPLTALLRTGASAVSAMAVVGDTPSDARSGAAAGAGLVVGVRTGGVPDDDLLAAGAHVVLDSVADLPAQLGLARSGA</sequence>
<dbReference type="InterPro" id="IPR023214">
    <property type="entry name" value="HAD_sf"/>
</dbReference>
<protein>
    <submittedName>
        <fullName evidence="1">Haloacid dehalogenase domain protein hydrolase</fullName>
    </submittedName>
</protein>
<dbReference type="KEGG" id="bcv:Bcav_3186"/>
<keyword evidence="2" id="KW-1185">Reference proteome</keyword>
<dbReference type="OrthoDB" id="5504491at2"/>
<dbReference type="Proteomes" id="UP000007962">
    <property type="component" value="Chromosome"/>
</dbReference>
<dbReference type="Pfam" id="PF00702">
    <property type="entry name" value="Hydrolase"/>
    <property type="match status" value="1"/>
</dbReference>
<dbReference type="PANTHER" id="PTHR43434:SF19">
    <property type="entry name" value="PHOSPHONOACETALDEHYDE HYDROLASE"/>
    <property type="match status" value="1"/>
</dbReference>
<dbReference type="GO" id="GO:0005829">
    <property type="term" value="C:cytosol"/>
    <property type="evidence" value="ECO:0007669"/>
    <property type="project" value="TreeGrafter"/>
</dbReference>
<dbReference type="NCBIfam" id="TIGR03351">
    <property type="entry name" value="PhnX-like"/>
    <property type="match status" value="1"/>
</dbReference>
<dbReference type="eggNOG" id="COG0546">
    <property type="taxonomic scope" value="Bacteria"/>
</dbReference>
<dbReference type="InterPro" id="IPR036412">
    <property type="entry name" value="HAD-like_sf"/>
</dbReference>
<dbReference type="GO" id="GO:0008967">
    <property type="term" value="F:phosphoglycolate phosphatase activity"/>
    <property type="evidence" value="ECO:0007669"/>
    <property type="project" value="TreeGrafter"/>
</dbReference>
<dbReference type="STRING" id="471853.Bcav_3186"/>
<gene>
    <name evidence="1" type="ordered locus">Bcav_3186</name>
</gene>
<name>C5C0N4_BEUC1</name>
<reference evidence="1 2" key="1">
    <citation type="journal article" date="2009" name="Stand. Genomic Sci.">
        <title>Complete genome sequence of Beutenbergia cavernae type strain (HKI 0122).</title>
        <authorList>
            <person name="Land M."/>
            <person name="Pukall R."/>
            <person name="Abt B."/>
            <person name="Goker M."/>
            <person name="Rohde M."/>
            <person name="Glavina Del Rio T."/>
            <person name="Tice H."/>
            <person name="Copeland A."/>
            <person name="Cheng J.F."/>
            <person name="Lucas S."/>
            <person name="Chen F."/>
            <person name="Nolan M."/>
            <person name="Bruce D."/>
            <person name="Goodwin L."/>
            <person name="Pitluck S."/>
            <person name="Ivanova N."/>
            <person name="Mavromatis K."/>
            <person name="Ovchinnikova G."/>
            <person name="Pati A."/>
            <person name="Chen A."/>
            <person name="Palaniappan K."/>
            <person name="Hauser L."/>
            <person name="Chang Y.J."/>
            <person name="Jefferies C.C."/>
            <person name="Saunders E."/>
            <person name="Brettin T."/>
            <person name="Detter J.C."/>
            <person name="Han C."/>
            <person name="Chain P."/>
            <person name="Bristow J."/>
            <person name="Eisen J.A."/>
            <person name="Markowitz V."/>
            <person name="Hugenholtz P."/>
            <person name="Kyrpides N.C."/>
            <person name="Klenk H.P."/>
            <person name="Lapidus A."/>
        </authorList>
    </citation>
    <scope>NUCLEOTIDE SEQUENCE [LARGE SCALE GENOMIC DNA]</scope>
    <source>
        <strain evidence="2">ATCC BAA-8 / DSM 12333 / NBRC 16432</strain>
    </source>
</reference>
<organism evidence="1 2">
    <name type="scientific">Beutenbergia cavernae (strain ATCC BAA-8 / DSM 12333 / CCUG 43141 / JCM 11478 / NBRC 16432 / NCIMB 13614 / HKI 0122)</name>
    <dbReference type="NCBI Taxonomy" id="471853"/>
    <lineage>
        <taxon>Bacteria</taxon>
        <taxon>Bacillati</taxon>
        <taxon>Actinomycetota</taxon>
        <taxon>Actinomycetes</taxon>
        <taxon>Micrococcales</taxon>
        <taxon>Beutenbergiaceae</taxon>
        <taxon>Beutenbergia</taxon>
    </lineage>
</organism>
<dbReference type="RefSeq" id="WP_015883670.1">
    <property type="nucleotide sequence ID" value="NC_012669.1"/>
</dbReference>
<dbReference type="SFLD" id="SFLDG01129">
    <property type="entry name" value="C1.5:_HAD__Beta-PGM__Phosphata"/>
    <property type="match status" value="1"/>
</dbReference>
<proteinExistence type="predicted"/>
<dbReference type="GO" id="GO:0006281">
    <property type="term" value="P:DNA repair"/>
    <property type="evidence" value="ECO:0007669"/>
    <property type="project" value="TreeGrafter"/>
</dbReference>
<dbReference type="SUPFAM" id="SSF56784">
    <property type="entry name" value="HAD-like"/>
    <property type="match status" value="1"/>
</dbReference>
<dbReference type="InterPro" id="IPR050155">
    <property type="entry name" value="HAD-like_hydrolase_sf"/>
</dbReference>